<reference evidence="1" key="1">
    <citation type="submission" date="2023-08" db="EMBL/GenBank/DDBJ databases">
        <authorList>
            <person name="Chen Y."/>
            <person name="Shah S."/>
            <person name="Dougan E. K."/>
            <person name="Thang M."/>
            <person name="Chan C."/>
        </authorList>
    </citation>
    <scope>NUCLEOTIDE SEQUENCE</scope>
</reference>
<name>A0AA36I4P6_9DINO</name>
<keyword evidence="2" id="KW-1185">Reference proteome</keyword>
<evidence type="ECO:0000313" key="2">
    <source>
        <dbReference type="Proteomes" id="UP001178507"/>
    </source>
</evidence>
<evidence type="ECO:0000313" key="1">
    <source>
        <dbReference type="EMBL" id="CAJ1380900.1"/>
    </source>
</evidence>
<sequence length="201" mass="22189">MMVNMHRHQTSWHSQSHVCLHHAWRRPGQKGFCVQSEAQSLGQLDCSWMCCKASWNLCAIRLSQWPGLSESHLSNRMVLPAGSGGPWAKEPAGYATRRKVVQSLVFHAGHWLISPPPEFQGRFGARAKGDGMTWHLIWVCGCFDPGSFGSGSYFQRGDVSFAKSGPGACRCRSGCCLCGAHGDFCSIGVRQLGFLEIWHVP</sequence>
<dbReference type="EMBL" id="CAUJNA010000757">
    <property type="protein sequence ID" value="CAJ1380900.1"/>
    <property type="molecule type" value="Genomic_DNA"/>
</dbReference>
<protein>
    <submittedName>
        <fullName evidence="1">Uncharacterized protein</fullName>
    </submittedName>
</protein>
<dbReference type="AlphaFoldDB" id="A0AA36I4P6"/>
<gene>
    <name evidence="1" type="ORF">EVOR1521_LOCUS8731</name>
</gene>
<accession>A0AA36I4P6</accession>
<comment type="caution">
    <text evidence="1">The sequence shown here is derived from an EMBL/GenBank/DDBJ whole genome shotgun (WGS) entry which is preliminary data.</text>
</comment>
<dbReference type="Proteomes" id="UP001178507">
    <property type="component" value="Unassembled WGS sequence"/>
</dbReference>
<organism evidence="1 2">
    <name type="scientific">Effrenium voratum</name>
    <dbReference type="NCBI Taxonomy" id="2562239"/>
    <lineage>
        <taxon>Eukaryota</taxon>
        <taxon>Sar</taxon>
        <taxon>Alveolata</taxon>
        <taxon>Dinophyceae</taxon>
        <taxon>Suessiales</taxon>
        <taxon>Symbiodiniaceae</taxon>
        <taxon>Effrenium</taxon>
    </lineage>
</organism>
<proteinExistence type="predicted"/>